<sequence>MCTDSQFTSFFSSVKLKGILNENLRRVQSLLSGYFNFF</sequence>
<accession>A0A0A8YZI8</accession>
<evidence type="ECO:0000313" key="1">
    <source>
        <dbReference type="EMBL" id="JAD32549.1"/>
    </source>
</evidence>
<organism evidence="1">
    <name type="scientific">Arundo donax</name>
    <name type="common">Giant reed</name>
    <name type="synonym">Donax arundinaceus</name>
    <dbReference type="NCBI Taxonomy" id="35708"/>
    <lineage>
        <taxon>Eukaryota</taxon>
        <taxon>Viridiplantae</taxon>
        <taxon>Streptophyta</taxon>
        <taxon>Embryophyta</taxon>
        <taxon>Tracheophyta</taxon>
        <taxon>Spermatophyta</taxon>
        <taxon>Magnoliopsida</taxon>
        <taxon>Liliopsida</taxon>
        <taxon>Poales</taxon>
        <taxon>Poaceae</taxon>
        <taxon>PACMAD clade</taxon>
        <taxon>Arundinoideae</taxon>
        <taxon>Arundineae</taxon>
        <taxon>Arundo</taxon>
    </lineage>
</organism>
<reference evidence="1" key="1">
    <citation type="submission" date="2014-09" db="EMBL/GenBank/DDBJ databases">
        <authorList>
            <person name="Magalhaes I.L.F."/>
            <person name="Oliveira U."/>
            <person name="Santos F.R."/>
            <person name="Vidigal T.H.D.A."/>
            <person name="Brescovit A.D."/>
            <person name="Santos A.J."/>
        </authorList>
    </citation>
    <scope>NUCLEOTIDE SEQUENCE</scope>
    <source>
        <tissue evidence="1">Shoot tissue taken approximately 20 cm above the soil surface</tissue>
    </source>
</reference>
<reference evidence="1" key="2">
    <citation type="journal article" date="2015" name="Data Brief">
        <title>Shoot transcriptome of the giant reed, Arundo donax.</title>
        <authorList>
            <person name="Barrero R.A."/>
            <person name="Guerrero F.D."/>
            <person name="Moolhuijzen P."/>
            <person name="Goolsby J.A."/>
            <person name="Tidwell J."/>
            <person name="Bellgard S.E."/>
            <person name="Bellgard M.I."/>
        </authorList>
    </citation>
    <scope>NUCLEOTIDE SEQUENCE</scope>
    <source>
        <tissue evidence="1">Shoot tissue taken approximately 20 cm above the soil surface</tissue>
    </source>
</reference>
<dbReference type="EMBL" id="GBRH01265346">
    <property type="protein sequence ID" value="JAD32549.1"/>
    <property type="molecule type" value="Transcribed_RNA"/>
</dbReference>
<dbReference type="AlphaFoldDB" id="A0A0A8YZI8"/>
<protein>
    <submittedName>
        <fullName evidence="1">Uncharacterized protein</fullName>
    </submittedName>
</protein>
<name>A0A0A8YZI8_ARUDO</name>
<proteinExistence type="predicted"/>